<reference evidence="2 3" key="1">
    <citation type="submission" date="2023-11" db="EMBL/GenBank/DDBJ databases">
        <title>Halocaridina rubra genome assembly.</title>
        <authorList>
            <person name="Smith C."/>
        </authorList>
    </citation>
    <scope>NUCLEOTIDE SEQUENCE [LARGE SCALE GENOMIC DNA]</scope>
    <source>
        <strain evidence="2">EP-1</strain>
        <tissue evidence="2">Whole</tissue>
    </source>
</reference>
<dbReference type="AlphaFoldDB" id="A0AAN9ACD6"/>
<organism evidence="2 3">
    <name type="scientific">Halocaridina rubra</name>
    <name type="common">Hawaiian red shrimp</name>
    <dbReference type="NCBI Taxonomy" id="373956"/>
    <lineage>
        <taxon>Eukaryota</taxon>
        <taxon>Metazoa</taxon>
        <taxon>Ecdysozoa</taxon>
        <taxon>Arthropoda</taxon>
        <taxon>Crustacea</taxon>
        <taxon>Multicrustacea</taxon>
        <taxon>Malacostraca</taxon>
        <taxon>Eumalacostraca</taxon>
        <taxon>Eucarida</taxon>
        <taxon>Decapoda</taxon>
        <taxon>Pleocyemata</taxon>
        <taxon>Caridea</taxon>
        <taxon>Atyoidea</taxon>
        <taxon>Atyidae</taxon>
        <taxon>Halocaridina</taxon>
    </lineage>
</organism>
<sequence>MNRSFFVTKRDLQKALKSPNPTAYISTIFLKHLFANSTLADMVGDINSPMLEKSIQTFLDWVIPNIDSFTGKDINPSFFHSENEIKSRRKRDLGKEQEGNIDDDDGWITIGGQASEQEKPTASLMSHGSVISPLLNVQHNRVLWSDEHVLSHNHIDDIDRRPDLDEDEDRLFPSSPRPFSTRPTLISSIRPTDTYVPSTRPTISSIYPIPNYPSSSGAKPPFHLTSFDDLPSTATGGQKRLDISTRLSRLDYFFSNLHLDHEECRRRVLCEVSREPETFSPLSDVINGETRFQGDFRELSRELLNTAEGARLLSYIEAVKLGEDRLNGDSMVKHRTLEVMSQTNVDQILPWTIKKGL</sequence>
<accession>A0AAN9ACD6</accession>
<dbReference type="EMBL" id="JAXCGZ010005871">
    <property type="protein sequence ID" value="KAK7080545.1"/>
    <property type="molecule type" value="Genomic_DNA"/>
</dbReference>
<name>A0AAN9ACD6_HALRR</name>
<keyword evidence="3" id="KW-1185">Reference proteome</keyword>
<protein>
    <submittedName>
        <fullName evidence="2">Uncharacterized protein</fullName>
    </submittedName>
</protein>
<comment type="caution">
    <text evidence="2">The sequence shown here is derived from an EMBL/GenBank/DDBJ whole genome shotgun (WGS) entry which is preliminary data.</text>
</comment>
<evidence type="ECO:0000313" key="3">
    <source>
        <dbReference type="Proteomes" id="UP001381693"/>
    </source>
</evidence>
<dbReference type="Proteomes" id="UP001381693">
    <property type="component" value="Unassembled WGS sequence"/>
</dbReference>
<proteinExistence type="predicted"/>
<feature type="region of interest" description="Disordered" evidence="1">
    <location>
        <begin position="158"/>
        <end position="185"/>
    </location>
</feature>
<gene>
    <name evidence="2" type="ORF">SK128_005577</name>
</gene>
<evidence type="ECO:0000256" key="1">
    <source>
        <dbReference type="SAM" id="MobiDB-lite"/>
    </source>
</evidence>
<feature type="region of interest" description="Disordered" evidence="1">
    <location>
        <begin position="87"/>
        <end position="108"/>
    </location>
</feature>
<evidence type="ECO:0000313" key="2">
    <source>
        <dbReference type="EMBL" id="KAK7080545.1"/>
    </source>
</evidence>
<feature type="compositionally biased region" description="Low complexity" evidence="1">
    <location>
        <begin position="172"/>
        <end position="185"/>
    </location>
</feature>